<reference evidence="1" key="1">
    <citation type="journal article" date="2021" name="Proc. Natl. Acad. Sci. U.S.A.">
        <title>A Catalog of Tens of Thousands of Viruses from Human Metagenomes Reveals Hidden Associations with Chronic Diseases.</title>
        <authorList>
            <person name="Tisza M.J."/>
            <person name="Buck C.B."/>
        </authorList>
    </citation>
    <scope>NUCLEOTIDE SEQUENCE</scope>
    <source>
        <strain evidence="1">CtYBm1</strain>
    </source>
</reference>
<dbReference type="EMBL" id="BK014726">
    <property type="protein sequence ID" value="DAD72831.1"/>
    <property type="molecule type" value="Genomic_DNA"/>
</dbReference>
<dbReference type="Pfam" id="PF23847">
    <property type="entry name" value="DUF7211"/>
    <property type="match status" value="1"/>
</dbReference>
<accession>A0A8S5LSL1</accession>
<dbReference type="InterPro" id="IPR055635">
    <property type="entry name" value="DUF7211"/>
</dbReference>
<evidence type="ECO:0000313" key="1">
    <source>
        <dbReference type="EMBL" id="DAD72831.1"/>
    </source>
</evidence>
<sequence length="179" mass="20604">MIIISENELLHTDNFDDVIEHHGIKGMKWGQRMKRWGSAYGGMAKRKLLHPNFYAVARRKTRGMTGNPLSATSRHMEYTNRVVDDMVKANKQYKSDKRKALDKHSDGDDKIFKKYGHDAFFSKRDKKGGESRQDYRVRKGEAQKKIANAYVGLNTRYKNDINKAKATRAKAYVNSGGKF</sequence>
<protein>
    <submittedName>
        <fullName evidence="1">Uncharacterized protein</fullName>
    </submittedName>
</protein>
<proteinExistence type="predicted"/>
<name>A0A8S5LSL1_9CAUD</name>
<organism evidence="1">
    <name type="scientific">Siphoviridae sp. ctYBm1</name>
    <dbReference type="NCBI Taxonomy" id="2826374"/>
    <lineage>
        <taxon>Viruses</taxon>
        <taxon>Duplodnaviria</taxon>
        <taxon>Heunggongvirae</taxon>
        <taxon>Uroviricota</taxon>
        <taxon>Caudoviricetes</taxon>
    </lineage>
</organism>